<comment type="caution">
    <text evidence="1">The sequence shown here is derived from an EMBL/GenBank/DDBJ whole genome shotgun (WGS) entry which is preliminary data.</text>
</comment>
<protein>
    <submittedName>
        <fullName evidence="1">Uncharacterized protein</fullName>
    </submittedName>
</protein>
<dbReference type="STRING" id="362418.IW19_20630"/>
<evidence type="ECO:0000313" key="2">
    <source>
        <dbReference type="Proteomes" id="UP000028715"/>
    </source>
</evidence>
<dbReference type="eggNOG" id="ENOG5033CBC">
    <property type="taxonomic scope" value="Bacteria"/>
</dbReference>
<reference evidence="1 2" key="1">
    <citation type="submission" date="2014-07" db="EMBL/GenBank/DDBJ databases">
        <title>Genome of Flavobacterium reichenbachii LMG 25512.</title>
        <authorList>
            <person name="Stropko S.J."/>
            <person name="Pipes S.E."/>
            <person name="Newman J.D."/>
        </authorList>
    </citation>
    <scope>NUCLEOTIDE SEQUENCE [LARGE SCALE GENOMIC DNA]</scope>
    <source>
        <strain evidence="1 2">LMG 25512</strain>
    </source>
</reference>
<dbReference type="Proteomes" id="UP000028715">
    <property type="component" value="Unassembled WGS sequence"/>
</dbReference>
<evidence type="ECO:0000313" key="1">
    <source>
        <dbReference type="EMBL" id="KFF03301.1"/>
    </source>
</evidence>
<keyword evidence="2" id="KW-1185">Reference proteome</keyword>
<accession>A0A085ZFT7</accession>
<organism evidence="1 2">
    <name type="scientific">Flavobacterium reichenbachii</name>
    <dbReference type="NCBI Taxonomy" id="362418"/>
    <lineage>
        <taxon>Bacteria</taxon>
        <taxon>Pseudomonadati</taxon>
        <taxon>Bacteroidota</taxon>
        <taxon>Flavobacteriia</taxon>
        <taxon>Flavobacteriales</taxon>
        <taxon>Flavobacteriaceae</taxon>
        <taxon>Flavobacterium</taxon>
    </lineage>
</organism>
<sequence length="107" mass="12760">MMINTKRLKESYIMSYLSMYSNDPKLNVWHLSILTAILGLGYRQGQRRRIKVSRSKIMELSHVNTLPTYHKYFKQLQDLGYIKYTPSYHPGYKSEVKLCKRRLSQNI</sequence>
<dbReference type="AlphaFoldDB" id="A0A085ZFT7"/>
<gene>
    <name evidence="1" type="ORF">IW19_20630</name>
</gene>
<name>A0A085ZFT7_9FLAO</name>
<proteinExistence type="predicted"/>
<dbReference type="EMBL" id="JPRL01000002">
    <property type="protein sequence ID" value="KFF03301.1"/>
    <property type="molecule type" value="Genomic_DNA"/>
</dbReference>